<dbReference type="KEGG" id="pvo:PVOR_15259"/>
<dbReference type="EMBL" id="ADHJ01000023">
    <property type="protein sequence ID" value="EFU41003.1"/>
    <property type="molecule type" value="Genomic_DNA"/>
</dbReference>
<sequence length="120" mass="13666">MSTYQNKLVAFIDILGFSNLVKESETNDSKAQMLLSSLKDIESFIKREEELYQFSEDVGNNTVSKLKVNYTQFSDSIILSTDIVVPEIDGLKFHNINNIMNMCSLLSYLQARFLNEGVLL</sequence>
<comment type="caution">
    <text evidence="1">The sequence shown here is derived from an EMBL/GenBank/DDBJ whole genome shotgun (WGS) entry which is preliminary data.</text>
</comment>
<dbReference type="RefSeq" id="WP_006209844.1">
    <property type="nucleotide sequence ID" value="NZ_ADHJ01000023.1"/>
</dbReference>
<organism evidence="1 2">
    <name type="scientific">Paenibacillus vortex V453</name>
    <dbReference type="NCBI Taxonomy" id="715225"/>
    <lineage>
        <taxon>Bacteria</taxon>
        <taxon>Bacillati</taxon>
        <taxon>Bacillota</taxon>
        <taxon>Bacilli</taxon>
        <taxon>Bacillales</taxon>
        <taxon>Paenibacillaceae</taxon>
        <taxon>Paenibacillus</taxon>
    </lineage>
</organism>
<dbReference type="AlphaFoldDB" id="A0A2R9SUH7"/>
<protein>
    <submittedName>
        <fullName evidence="1">Uncharacterized protein</fullName>
    </submittedName>
</protein>
<accession>A0A2R9SUH7</accession>
<dbReference type="Proteomes" id="UP000003094">
    <property type="component" value="Unassembled WGS sequence"/>
</dbReference>
<reference evidence="1 2" key="1">
    <citation type="journal article" date="2010" name="BMC Genomics">
        <title>Genome sequence of the pattern forming Paenibacillus vortex bacterium reveals potential for thriving in complex environments.</title>
        <authorList>
            <person name="Sirota-Madi A."/>
            <person name="Olender T."/>
            <person name="Helman Y."/>
            <person name="Ingham C."/>
            <person name="Brainis I."/>
            <person name="Roth D."/>
            <person name="Hagi E."/>
            <person name="Brodsky L."/>
            <person name="Leshkowitz D."/>
            <person name="Galatenko V."/>
            <person name="Nikolaev V."/>
            <person name="Mugasimangalam R.C."/>
            <person name="Bransburg-Zabary S."/>
            <person name="Gutnick D.L."/>
            <person name="Lancet D."/>
            <person name="Ben-Jacob E."/>
        </authorList>
    </citation>
    <scope>NUCLEOTIDE SEQUENCE [LARGE SCALE GENOMIC DNA]</scope>
    <source>
        <strain evidence="1 2">V453</strain>
    </source>
</reference>
<proteinExistence type="predicted"/>
<evidence type="ECO:0000313" key="2">
    <source>
        <dbReference type="Proteomes" id="UP000003094"/>
    </source>
</evidence>
<name>A0A2R9SUH7_9BACL</name>
<keyword evidence="2" id="KW-1185">Reference proteome</keyword>
<evidence type="ECO:0000313" key="1">
    <source>
        <dbReference type="EMBL" id="EFU41003.1"/>
    </source>
</evidence>
<gene>
    <name evidence="1" type="ORF">PVOR_15259</name>
</gene>